<evidence type="ECO:0000313" key="2">
    <source>
        <dbReference type="Proteomes" id="UP000256708"/>
    </source>
</evidence>
<comment type="caution">
    <text evidence="1">The sequence shown here is derived from an EMBL/GenBank/DDBJ whole genome shotgun (WGS) entry which is preliminary data.</text>
</comment>
<dbReference type="AlphaFoldDB" id="A0A3D8LBD9"/>
<evidence type="ECO:0000313" key="1">
    <source>
        <dbReference type="EMBL" id="RDV14272.1"/>
    </source>
</evidence>
<sequence length="109" mass="13148">MEIQGKWTRDEEGFMEFETPELQRHYEAITDKYHQVYNRYAAELDDDEAYYKALEDGYEMVTDYKTIDGNQEFATTYITPAYVADVWYETDEFTQKRVYDRGFIRISSK</sequence>
<dbReference type="RefSeq" id="WP_115566429.1">
    <property type="nucleotide sequence ID" value="NZ_QRGR01000016.1"/>
</dbReference>
<proteinExistence type="predicted"/>
<protein>
    <submittedName>
        <fullName evidence="1">Uncharacterized protein</fullName>
    </submittedName>
</protein>
<accession>A0A3D8LBD9</accession>
<keyword evidence="2" id="KW-1185">Reference proteome</keyword>
<organism evidence="1 2">
    <name type="scientific">Pontibacter diazotrophicus</name>
    <dbReference type="NCBI Taxonomy" id="1400979"/>
    <lineage>
        <taxon>Bacteria</taxon>
        <taxon>Pseudomonadati</taxon>
        <taxon>Bacteroidota</taxon>
        <taxon>Cytophagia</taxon>
        <taxon>Cytophagales</taxon>
        <taxon>Hymenobacteraceae</taxon>
        <taxon>Pontibacter</taxon>
    </lineage>
</organism>
<dbReference type="OrthoDB" id="852618at2"/>
<name>A0A3D8LBD9_9BACT</name>
<reference evidence="2" key="1">
    <citation type="submission" date="2018-08" db="EMBL/GenBank/DDBJ databases">
        <authorList>
            <person name="Liu Z.-W."/>
            <person name="Du Z.-J."/>
        </authorList>
    </citation>
    <scope>NUCLEOTIDE SEQUENCE [LARGE SCALE GENOMIC DNA]</scope>
    <source>
        <strain evidence="2">H4X</strain>
    </source>
</reference>
<dbReference type="Proteomes" id="UP000256708">
    <property type="component" value="Unassembled WGS sequence"/>
</dbReference>
<dbReference type="EMBL" id="QRGR01000016">
    <property type="protein sequence ID" value="RDV14272.1"/>
    <property type="molecule type" value="Genomic_DNA"/>
</dbReference>
<gene>
    <name evidence="1" type="ORF">DXT99_15185</name>
</gene>